<evidence type="ECO:0000313" key="11">
    <source>
        <dbReference type="Proteomes" id="UP001055439"/>
    </source>
</evidence>
<dbReference type="OrthoDB" id="781878at2759"/>
<evidence type="ECO:0000256" key="4">
    <source>
        <dbReference type="ARBA" id="ARBA00023159"/>
    </source>
</evidence>
<name>A0A9E7JK08_9LILI</name>
<comment type="similarity">
    <text evidence="7">Belongs to the AP2/ERF transcription factor family. ERF subfamily.</text>
</comment>
<keyword evidence="6" id="KW-0539">Nucleus</keyword>
<evidence type="ECO:0000256" key="1">
    <source>
        <dbReference type="ARBA" id="ARBA00004123"/>
    </source>
</evidence>
<protein>
    <recommendedName>
        <fullName evidence="9">AP2/ERF domain-containing protein</fullName>
    </recommendedName>
</protein>
<sequence>MADQPSHVHHYRHVRYSHVGSSSRPGSRPPPPQELIQSCPYGHGGSSAGPPMGTGGEVTPRRSSYRGIRQRSGKWVSEIREPGKASRIWLGTYATAEMAAVAYDVAAHALRGADAVLNFPNEIATRPVPASGSPTAIRSAAAEAAAALMLRGTGIAAADDDAVPQRPSEGQYIDEDEIFDMPQLLVNMAEGMLMSPPRLSPSGPDDLPEAYEGESLWSLAGQTNRGCRYINPTRKDSNHRRTEESGDRRWWSSPARRVPFDSRATAWRARVTRRCLFPLPLPLFPSSPSFRFLGLIPQTRVSTLGILGKSMCVNKAPEPMRDQNTPSCEAAGASAAACDPFFVEDGLNFGMQGYLDMAEGLLIDPPPPPPTNDDDDESDGDGDVSLWSYSI</sequence>
<keyword evidence="4" id="KW-0010">Activator</keyword>
<dbReference type="CDD" id="cd00018">
    <property type="entry name" value="AP2"/>
    <property type="match status" value="1"/>
</dbReference>
<dbReference type="GO" id="GO:0003700">
    <property type="term" value="F:DNA-binding transcription factor activity"/>
    <property type="evidence" value="ECO:0007669"/>
    <property type="project" value="InterPro"/>
</dbReference>
<feature type="region of interest" description="Disordered" evidence="8">
    <location>
        <begin position="1"/>
        <end position="75"/>
    </location>
</feature>
<feature type="region of interest" description="Disordered" evidence="8">
    <location>
        <begin position="360"/>
        <end position="391"/>
    </location>
</feature>
<feature type="compositionally biased region" description="Basic residues" evidence="8">
    <location>
        <begin position="7"/>
        <end position="16"/>
    </location>
</feature>
<dbReference type="InterPro" id="IPR016177">
    <property type="entry name" value="DNA-bd_dom_sf"/>
</dbReference>
<dbReference type="PROSITE" id="PS51032">
    <property type="entry name" value="AP2_ERF"/>
    <property type="match status" value="1"/>
</dbReference>
<evidence type="ECO:0000313" key="10">
    <source>
        <dbReference type="EMBL" id="URD83863.1"/>
    </source>
</evidence>
<feature type="compositionally biased region" description="Low complexity" evidence="8">
    <location>
        <begin position="17"/>
        <end position="26"/>
    </location>
</feature>
<organism evidence="10 11">
    <name type="scientific">Musa troglodytarum</name>
    <name type="common">fe'i banana</name>
    <dbReference type="NCBI Taxonomy" id="320322"/>
    <lineage>
        <taxon>Eukaryota</taxon>
        <taxon>Viridiplantae</taxon>
        <taxon>Streptophyta</taxon>
        <taxon>Embryophyta</taxon>
        <taxon>Tracheophyta</taxon>
        <taxon>Spermatophyta</taxon>
        <taxon>Magnoliopsida</taxon>
        <taxon>Liliopsida</taxon>
        <taxon>Zingiberales</taxon>
        <taxon>Musaceae</taxon>
        <taxon>Musa</taxon>
    </lineage>
</organism>
<dbReference type="InterPro" id="IPR001471">
    <property type="entry name" value="AP2/ERF_dom"/>
</dbReference>
<feature type="compositionally biased region" description="Gly residues" evidence="8">
    <location>
        <begin position="42"/>
        <end position="56"/>
    </location>
</feature>
<evidence type="ECO:0000256" key="6">
    <source>
        <dbReference type="ARBA" id="ARBA00023242"/>
    </source>
</evidence>
<dbReference type="SUPFAM" id="SSF54171">
    <property type="entry name" value="DNA-binding domain"/>
    <property type="match status" value="1"/>
</dbReference>
<reference evidence="10" key="1">
    <citation type="submission" date="2022-05" db="EMBL/GenBank/DDBJ databases">
        <title>The Musa troglodytarum L. genome provides insights into the mechanism of non-climacteric behaviour and enrichment of carotenoids.</title>
        <authorList>
            <person name="Wang J."/>
        </authorList>
    </citation>
    <scope>NUCLEOTIDE SEQUENCE</scope>
    <source>
        <tissue evidence="10">Leaf</tissue>
    </source>
</reference>
<proteinExistence type="inferred from homology"/>
<accession>A0A9E7JK08</accession>
<feature type="domain" description="AP2/ERF" evidence="9">
    <location>
        <begin position="64"/>
        <end position="120"/>
    </location>
</feature>
<keyword evidence="5" id="KW-0804">Transcription</keyword>
<dbReference type="EMBL" id="CP097503">
    <property type="protein sequence ID" value="URD83863.1"/>
    <property type="molecule type" value="Genomic_DNA"/>
</dbReference>
<dbReference type="SMART" id="SM00380">
    <property type="entry name" value="AP2"/>
    <property type="match status" value="1"/>
</dbReference>
<dbReference type="FunFam" id="3.30.730.10:FF:000001">
    <property type="entry name" value="Ethylene-responsive transcription factor 2"/>
    <property type="match status" value="1"/>
</dbReference>
<feature type="compositionally biased region" description="Acidic residues" evidence="8">
    <location>
        <begin position="372"/>
        <end position="382"/>
    </location>
</feature>
<dbReference type="InterPro" id="IPR036955">
    <property type="entry name" value="AP2/ERF_dom_sf"/>
</dbReference>
<gene>
    <name evidence="10" type="ORF">MUK42_17807</name>
</gene>
<dbReference type="AlphaFoldDB" id="A0A9E7JK08"/>
<evidence type="ECO:0000259" key="9">
    <source>
        <dbReference type="PROSITE" id="PS51032"/>
    </source>
</evidence>
<dbReference type="GO" id="GO:0003677">
    <property type="term" value="F:DNA binding"/>
    <property type="evidence" value="ECO:0007669"/>
    <property type="project" value="UniProtKB-KW"/>
</dbReference>
<dbReference type="Proteomes" id="UP001055439">
    <property type="component" value="Chromosome 10"/>
</dbReference>
<dbReference type="InterPro" id="IPR045277">
    <property type="entry name" value="DRE1A-I"/>
</dbReference>
<dbReference type="GO" id="GO:0005634">
    <property type="term" value="C:nucleus"/>
    <property type="evidence" value="ECO:0007669"/>
    <property type="project" value="UniProtKB-SubCell"/>
</dbReference>
<keyword evidence="2" id="KW-0805">Transcription regulation</keyword>
<keyword evidence="11" id="KW-1185">Reference proteome</keyword>
<dbReference type="PANTHER" id="PTHR31839">
    <property type="entry name" value="DEHYDRATION-RESPONSIVE ELEMENT-BINDING PROTEIN 1D"/>
    <property type="match status" value="1"/>
</dbReference>
<dbReference type="Pfam" id="PF00847">
    <property type="entry name" value="AP2"/>
    <property type="match status" value="1"/>
</dbReference>
<evidence type="ECO:0000256" key="2">
    <source>
        <dbReference type="ARBA" id="ARBA00023015"/>
    </source>
</evidence>
<evidence type="ECO:0000256" key="3">
    <source>
        <dbReference type="ARBA" id="ARBA00023125"/>
    </source>
</evidence>
<evidence type="ECO:0000256" key="7">
    <source>
        <dbReference type="ARBA" id="ARBA00024343"/>
    </source>
</evidence>
<keyword evidence="3" id="KW-0238">DNA-binding</keyword>
<dbReference type="PANTHER" id="PTHR31839:SF85">
    <property type="entry name" value="AP2_ERF DOMAIN-CONTAINING PROTEIN"/>
    <property type="match status" value="1"/>
</dbReference>
<comment type="subcellular location">
    <subcellularLocation>
        <location evidence="1">Nucleus</location>
    </subcellularLocation>
</comment>
<evidence type="ECO:0000256" key="5">
    <source>
        <dbReference type="ARBA" id="ARBA00023163"/>
    </source>
</evidence>
<evidence type="ECO:0000256" key="8">
    <source>
        <dbReference type="SAM" id="MobiDB-lite"/>
    </source>
</evidence>
<dbReference type="Gene3D" id="3.30.730.10">
    <property type="entry name" value="AP2/ERF domain"/>
    <property type="match status" value="1"/>
</dbReference>